<sequence>MTRDNLLTIAAAALCVGVTGALANDAARPHAVVSPAAHMSASAPAPAAPPVVNQTPMALQAARAVLDGVGVESGARLTKVQSAVNTLAANVKRQSDPNALKLAVQAYYSYKTAHPEQVRKPYLYFVDYGLDSRTPRGYVFDMQALKVVEGPFMVAHGRGSAAPSEGRPTRFSNRNGSNATSLGLYLAQETYNFTGKTAGQRYSSVGLRLKGLSGSYNSKARARGVVAHGAPYVTASRAGRSEGCPAVEPARAQRILPKIANGGLVFLFSPLDRTWMRQDPWANGDLGALDQLASAE</sequence>
<evidence type="ECO:0008006" key="4">
    <source>
        <dbReference type="Google" id="ProtNLM"/>
    </source>
</evidence>
<proteinExistence type="predicted"/>
<dbReference type="EMBL" id="JACHIA010000003">
    <property type="protein sequence ID" value="MBB6069852.1"/>
    <property type="molecule type" value="Genomic_DNA"/>
</dbReference>
<evidence type="ECO:0000313" key="2">
    <source>
        <dbReference type="EMBL" id="MBB6069852.1"/>
    </source>
</evidence>
<evidence type="ECO:0000313" key="3">
    <source>
        <dbReference type="Proteomes" id="UP000582837"/>
    </source>
</evidence>
<dbReference type="InterPro" id="IPR032676">
    <property type="entry name" value="YkuD_2"/>
</dbReference>
<reference evidence="2 3" key="1">
    <citation type="submission" date="2020-08" db="EMBL/GenBank/DDBJ databases">
        <title>Genomic Encyclopedia of Type Strains, Phase IV (KMG-IV): sequencing the most valuable type-strain genomes for metagenomic binning, comparative biology and taxonomic classification.</title>
        <authorList>
            <person name="Goeker M."/>
        </authorList>
    </citation>
    <scope>NUCLEOTIDE SEQUENCE [LARGE SCALE GENOMIC DNA]</scope>
    <source>
        <strain evidence="2 3">DSM 29007</strain>
    </source>
</reference>
<comment type="caution">
    <text evidence="2">The sequence shown here is derived from an EMBL/GenBank/DDBJ whole genome shotgun (WGS) entry which is preliminary data.</text>
</comment>
<dbReference type="Pfam" id="PF13645">
    <property type="entry name" value="YkuD_2"/>
    <property type="match status" value="1"/>
</dbReference>
<feature type="chain" id="PRO_5033041546" description="Murein L,D-transpeptidase catalytic domain family protein" evidence="1">
    <location>
        <begin position="24"/>
        <end position="296"/>
    </location>
</feature>
<dbReference type="Proteomes" id="UP000582837">
    <property type="component" value="Unassembled WGS sequence"/>
</dbReference>
<evidence type="ECO:0000256" key="1">
    <source>
        <dbReference type="SAM" id="SignalP"/>
    </source>
</evidence>
<keyword evidence="1" id="KW-0732">Signal</keyword>
<gene>
    <name evidence="2" type="ORF">HNQ61_001469</name>
</gene>
<keyword evidence="3" id="KW-1185">Reference proteome</keyword>
<feature type="signal peptide" evidence="1">
    <location>
        <begin position="1"/>
        <end position="23"/>
    </location>
</feature>
<accession>A0A841GQQ3</accession>
<dbReference type="PANTHER" id="PTHR38477:SF1">
    <property type="entry name" value="MUREIN L,D-TRANSPEPTIDASE CATALYTIC DOMAIN FAMILY PROTEIN"/>
    <property type="match status" value="1"/>
</dbReference>
<dbReference type="AlphaFoldDB" id="A0A841GQQ3"/>
<dbReference type="RefSeq" id="WP_170036024.1">
    <property type="nucleotide sequence ID" value="NZ_JABDTL010000002.1"/>
</dbReference>
<name>A0A841GQQ3_9BACT</name>
<organism evidence="2 3">
    <name type="scientific">Longimicrobium terrae</name>
    <dbReference type="NCBI Taxonomy" id="1639882"/>
    <lineage>
        <taxon>Bacteria</taxon>
        <taxon>Pseudomonadati</taxon>
        <taxon>Gemmatimonadota</taxon>
        <taxon>Longimicrobiia</taxon>
        <taxon>Longimicrobiales</taxon>
        <taxon>Longimicrobiaceae</taxon>
        <taxon>Longimicrobium</taxon>
    </lineage>
</organism>
<dbReference type="PANTHER" id="PTHR38477">
    <property type="entry name" value="HYPOTHETICAL EXPORTED PROTEIN"/>
    <property type="match status" value="1"/>
</dbReference>
<protein>
    <recommendedName>
        <fullName evidence="4">Murein L,D-transpeptidase catalytic domain family protein</fullName>
    </recommendedName>
</protein>